<dbReference type="GO" id="GO:0005737">
    <property type="term" value="C:cytoplasm"/>
    <property type="evidence" value="ECO:0007669"/>
    <property type="project" value="UniProtKB-SubCell"/>
</dbReference>
<keyword evidence="3 9" id="KW-0698">rRNA processing</keyword>
<dbReference type="HAMAP" id="MF_00104">
    <property type="entry name" value="RNase_III"/>
    <property type="match status" value="1"/>
</dbReference>
<comment type="catalytic activity">
    <reaction evidence="1 9">
        <text>Endonucleolytic cleavage to 5'-phosphomonoester.</text>
        <dbReference type="EC" id="3.1.26.3"/>
    </reaction>
</comment>
<keyword evidence="9" id="KW-0819">tRNA processing</keyword>
<dbReference type="SMART" id="SM00358">
    <property type="entry name" value="DSRM"/>
    <property type="match status" value="1"/>
</dbReference>
<comment type="caution">
    <text evidence="12">The sequence shown here is derived from an EMBL/GenBank/DDBJ whole genome shotgun (WGS) entry which is preliminary data.</text>
</comment>
<dbReference type="PANTHER" id="PTHR11207">
    <property type="entry name" value="RIBONUCLEASE III"/>
    <property type="match status" value="1"/>
</dbReference>
<dbReference type="Pfam" id="PF14622">
    <property type="entry name" value="Ribonucleas_3_3"/>
    <property type="match status" value="1"/>
</dbReference>
<dbReference type="PANTHER" id="PTHR11207:SF0">
    <property type="entry name" value="RIBONUCLEASE 3"/>
    <property type="match status" value="1"/>
</dbReference>
<keyword evidence="4 9" id="KW-0507">mRNA processing</keyword>
<dbReference type="GO" id="GO:0010468">
    <property type="term" value="P:regulation of gene expression"/>
    <property type="evidence" value="ECO:0007669"/>
    <property type="project" value="TreeGrafter"/>
</dbReference>
<dbReference type="InterPro" id="IPR014720">
    <property type="entry name" value="dsRBD_dom"/>
</dbReference>
<dbReference type="FunFam" id="1.10.1520.10:FF:000001">
    <property type="entry name" value="Ribonuclease 3"/>
    <property type="match status" value="1"/>
</dbReference>
<dbReference type="EC" id="3.1.26.3" evidence="9"/>
<evidence type="ECO:0000256" key="3">
    <source>
        <dbReference type="ARBA" id="ARBA00022552"/>
    </source>
</evidence>
<dbReference type="GO" id="GO:0046872">
    <property type="term" value="F:metal ion binding"/>
    <property type="evidence" value="ECO:0007669"/>
    <property type="project" value="UniProtKB-KW"/>
</dbReference>
<organism evidence="12 13">
    <name type="scientific">Candidatus Coatesbacteria bacterium RBG_13_66_14</name>
    <dbReference type="NCBI Taxonomy" id="1817816"/>
    <lineage>
        <taxon>Bacteria</taxon>
        <taxon>Candidatus Coatesiibacteriota</taxon>
    </lineage>
</organism>
<dbReference type="PROSITE" id="PS50137">
    <property type="entry name" value="DS_RBD"/>
    <property type="match status" value="1"/>
</dbReference>
<dbReference type="InterPro" id="IPR011907">
    <property type="entry name" value="RNase_III"/>
</dbReference>
<reference evidence="12 13" key="1">
    <citation type="journal article" date="2016" name="Nat. Commun.">
        <title>Thousands of microbial genomes shed light on interconnected biogeochemical processes in an aquifer system.</title>
        <authorList>
            <person name="Anantharaman K."/>
            <person name="Brown C.T."/>
            <person name="Hug L.A."/>
            <person name="Sharon I."/>
            <person name="Castelle C.J."/>
            <person name="Probst A.J."/>
            <person name="Thomas B.C."/>
            <person name="Singh A."/>
            <person name="Wilkins M.J."/>
            <person name="Karaoz U."/>
            <person name="Brodie E.L."/>
            <person name="Williams K.H."/>
            <person name="Hubbard S.S."/>
            <person name="Banfield J.F."/>
        </authorList>
    </citation>
    <scope>NUCLEOTIDE SEQUENCE [LARGE SCALE GENOMIC DNA]</scope>
</reference>
<dbReference type="STRING" id="1817816.A2Y64_06545"/>
<evidence type="ECO:0000256" key="2">
    <source>
        <dbReference type="ARBA" id="ARBA00010183"/>
    </source>
</evidence>
<feature type="active site" evidence="9">
    <location>
        <position position="126"/>
    </location>
</feature>
<keyword evidence="9" id="KW-0479">Metal-binding</keyword>
<dbReference type="SUPFAM" id="SSF54768">
    <property type="entry name" value="dsRNA-binding domain-like"/>
    <property type="match status" value="1"/>
</dbReference>
<feature type="domain" description="DRBM" evidence="10">
    <location>
        <begin position="162"/>
        <end position="230"/>
    </location>
</feature>
<dbReference type="GO" id="GO:0003725">
    <property type="term" value="F:double-stranded RNA binding"/>
    <property type="evidence" value="ECO:0007669"/>
    <property type="project" value="TreeGrafter"/>
</dbReference>
<feature type="binding site" evidence="9">
    <location>
        <position position="50"/>
    </location>
    <ligand>
        <name>Mg(2+)</name>
        <dbReference type="ChEBI" id="CHEBI:18420"/>
    </ligand>
</feature>
<dbReference type="CDD" id="cd00593">
    <property type="entry name" value="RIBOc"/>
    <property type="match status" value="1"/>
</dbReference>
<dbReference type="PROSITE" id="PS00517">
    <property type="entry name" value="RNASE_3_1"/>
    <property type="match status" value="1"/>
</dbReference>
<evidence type="ECO:0000259" key="11">
    <source>
        <dbReference type="PROSITE" id="PS50142"/>
    </source>
</evidence>
<dbReference type="Gene3D" id="3.30.160.20">
    <property type="match status" value="1"/>
</dbReference>
<sequence>MDLEFTELRRRVLKLSGLQLRRTDLLAEAFTQSSWRNENPEYTRDYQRLEFLGDAVIDLVVARELYESLPGGSEGDLTQERATHVKGENLARMGRELGLGEFVRLGKGEEQSGGAARGGLLEDLFEALVGAIFLEHGYTVVADFIRRILLGVTDDDLLTTDNPKGKLQELCHRRNFTQPSYEWEVSGPDHERCYRARVIVDGVVRGEGEAGSKRLAEARAAARALDLLGD</sequence>
<keyword evidence="7 9" id="KW-0378">Hydrolase</keyword>
<protein>
    <recommendedName>
        <fullName evidence="9">Ribonuclease 3</fullName>
        <ecNumber evidence="9">3.1.26.3</ecNumber>
    </recommendedName>
    <alternativeName>
        <fullName evidence="9">Ribonuclease III</fullName>
        <shortName evidence="9">RNase III</shortName>
    </alternativeName>
</protein>
<comment type="similarity">
    <text evidence="2">Belongs to the ribonuclease III family.</text>
</comment>
<dbReference type="Pfam" id="PF00035">
    <property type="entry name" value="dsrm"/>
    <property type="match status" value="1"/>
</dbReference>
<comment type="subcellular location">
    <subcellularLocation>
        <location evidence="9">Cytoplasm</location>
    </subcellularLocation>
</comment>
<evidence type="ECO:0000256" key="7">
    <source>
        <dbReference type="ARBA" id="ARBA00022801"/>
    </source>
</evidence>
<dbReference type="InterPro" id="IPR000999">
    <property type="entry name" value="RNase_III_dom"/>
</dbReference>
<dbReference type="Gene3D" id="1.10.1520.10">
    <property type="entry name" value="Ribonuclease III domain"/>
    <property type="match status" value="1"/>
</dbReference>
<dbReference type="CDD" id="cd10845">
    <property type="entry name" value="DSRM_RNAse_III_family"/>
    <property type="match status" value="1"/>
</dbReference>
<evidence type="ECO:0000256" key="5">
    <source>
        <dbReference type="ARBA" id="ARBA00022722"/>
    </source>
</evidence>
<feature type="binding site" evidence="9">
    <location>
        <position position="126"/>
    </location>
    <ligand>
        <name>Mg(2+)</name>
        <dbReference type="ChEBI" id="CHEBI:18420"/>
    </ligand>
</feature>
<evidence type="ECO:0000256" key="8">
    <source>
        <dbReference type="ARBA" id="ARBA00022884"/>
    </source>
</evidence>
<dbReference type="SMART" id="SM00535">
    <property type="entry name" value="RIBOc"/>
    <property type="match status" value="1"/>
</dbReference>
<feature type="active site" evidence="9">
    <location>
        <position position="54"/>
    </location>
</feature>
<dbReference type="GO" id="GO:0019843">
    <property type="term" value="F:rRNA binding"/>
    <property type="evidence" value="ECO:0007669"/>
    <property type="project" value="UniProtKB-KW"/>
</dbReference>
<dbReference type="GO" id="GO:0006364">
    <property type="term" value="P:rRNA processing"/>
    <property type="evidence" value="ECO:0007669"/>
    <property type="project" value="UniProtKB-UniRule"/>
</dbReference>
<comment type="subunit">
    <text evidence="9">Homodimer.</text>
</comment>
<keyword evidence="5 9" id="KW-0540">Nuclease</keyword>
<dbReference type="AlphaFoldDB" id="A0A1F5F6W9"/>
<evidence type="ECO:0000256" key="6">
    <source>
        <dbReference type="ARBA" id="ARBA00022759"/>
    </source>
</evidence>
<comment type="cofactor">
    <cofactor evidence="9">
        <name>Mg(2+)</name>
        <dbReference type="ChEBI" id="CHEBI:18420"/>
    </cofactor>
</comment>
<evidence type="ECO:0000313" key="13">
    <source>
        <dbReference type="Proteomes" id="UP000177187"/>
    </source>
</evidence>
<proteinExistence type="inferred from homology"/>
<evidence type="ECO:0000259" key="10">
    <source>
        <dbReference type="PROSITE" id="PS50137"/>
    </source>
</evidence>
<dbReference type="InterPro" id="IPR036389">
    <property type="entry name" value="RNase_III_sf"/>
</dbReference>
<feature type="binding site" evidence="9">
    <location>
        <position position="123"/>
    </location>
    <ligand>
        <name>Mg(2+)</name>
        <dbReference type="ChEBI" id="CHEBI:18420"/>
    </ligand>
</feature>
<keyword evidence="9" id="KW-0699">rRNA-binding</keyword>
<dbReference type="EMBL" id="MFAF01000076">
    <property type="protein sequence ID" value="OGD75349.1"/>
    <property type="molecule type" value="Genomic_DNA"/>
</dbReference>
<evidence type="ECO:0000256" key="4">
    <source>
        <dbReference type="ARBA" id="ARBA00022664"/>
    </source>
</evidence>
<evidence type="ECO:0000313" key="12">
    <source>
        <dbReference type="EMBL" id="OGD75349.1"/>
    </source>
</evidence>
<keyword evidence="9" id="KW-0963">Cytoplasm</keyword>
<feature type="domain" description="RNase III" evidence="11">
    <location>
        <begin position="9"/>
        <end position="137"/>
    </location>
</feature>
<evidence type="ECO:0000256" key="9">
    <source>
        <dbReference type="HAMAP-Rule" id="MF_00104"/>
    </source>
</evidence>
<comment type="function">
    <text evidence="9">Digests double-stranded RNA. Involved in the processing of primary rRNA transcript to yield the immediate precursors to the large and small rRNAs (23S and 16S). Processes some mRNAs, and tRNAs when they are encoded in the rRNA operon. Processes pre-crRNA and tracrRNA of type II CRISPR loci if present in the organism.</text>
</comment>
<keyword evidence="6 9" id="KW-0255">Endonuclease</keyword>
<dbReference type="SUPFAM" id="SSF69065">
    <property type="entry name" value="RNase III domain-like"/>
    <property type="match status" value="1"/>
</dbReference>
<name>A0A1F5F6W9_9BACT</name>
<dbReference type="GO" id="GO:0008033">
    <property type="term" value="P:tRNA processing"/>
    <property type="evidence" value="ECO:0007669"/>
    <property type="project" value="UniProtKB-KW"/>
</dbReference>
<dbReference type="NCBIfam" id="TIGR02191">
    <property type="entry name" value="RNaseIII"/>
    <property type="match status" value="1"/>
</dbReference>
<gene>
    <name evidence="9" type="primary">rnc</name>
    <name evidence="12" type="ORF">A2Y64_06545</name>
</gene>
<dbReference type="Proteomes" id="UP000177187">
    <property type="component" value="Unassembled WGS sequence"/>
</dbReference>
<keyword evidence="9" id="KW-0460">Magnesium</keyword>
<accession>A0A1F5F6W9</accession>
<evidence type="ECO:0000256" key="1">
    <source>
        <dbReference type="ARBA" id="ARBA00000109"/>
    </source>
</evidence>
<dbReference type="GO" id="GO:0004525">
    <property type="term" value="F:ribonuclease III activity"/>
    <property type="evidence" value="ECO:0007669"/>
    <property type="project" value="UniProtKB-UniRule"/>
</dbReference>
<keyword evidence="8 9" id="KW-0694">RNA-binding</keyword>
<dbReference type="PROSITE" id="PS50142">
    <property type="entry name" value="RNASE_3_2"/>
    <property type="match status" value="1"/>
</dbReference>
<dbReference type="GO" id="GO:0006397">
    <property type="term" value="P:mRNA processing"/>
    <property type="evidence" value="ECO:0007669"/>
    <property type="project" value="UniProtKB-UniRule"/>
</dbReference>